<evidence type="ECO:0000256" key="2">
    <source>
        <dbReference type="SAM" id="SignalP"/>
    </source>
</evidence>
<dbReference type="Pfam" id="PF09608">
    <property type="entry name" value="Alph_Pro_TM"/>
    <property type="match status" value="1"/>
</dbReference>
<dbReference type="RefSeq" id="WP_111399609.1">
    <property type="nucleotide sequence ID" value="NZ_QKYU01000022.1"/>
</dbReference>
<keyword evidence="2" id="KW-0732">Signal</keyword>
<protein>
    <submittedName>
        <fullName evidence="3">Uncharacterized protein (TIGR02186 family)</fullName>
    </submittedName>
</protein>
<organism evidence="3 4">
    <name type="scientific">Humitalea rosea</name>
    <dbReference type="NCBI Taxonomy" id="990373"/>
    <lineage>
        <taxon>Bacteria</taxon>
        <taxon>Pseudomonadati</taxon>
        <taxon>Pseudomonadota</taxon>
        <taxon>Alphaproteobacteria</taxon>
        <taxon>Acetobacterales</taxon>
        <taxon>Roseomonadaceae</taxon>
        <taxon>Humitalea</taxon>
    </lineage>
</organism>
<evidence type="ECO:0000313" key="4">
    <source>
        <dbReference type="Proteomes" id="UP000249688"/>
    </source>
</evidence>
<dbReference type="Proteomes" id="UP000249688">
    <property type="component" value="Unassembled WGS sequence"/>
</dbReference>
<comment type="caution">
    <text evidence="3">The sequence shown here is derived from an EMBL/GenBank/DDBJ whole genome shotgun (WGS) entry which is preliminary data.</text>
</comment>
<gene>
    <name evidence="3" type="ORF">C8P66_12241</name>
</gene>
<keyword evidence="1" id="KW-0472">Membrane</keyword>
<sequence length="256" mass="27190">MRRAILLALLLSAPLPALTKLALAQPALVAELAETTVEITTGFTGASILVFGTTARPISATPATAPGDEILIVATGPVQPMVVRRKIRVLGFWLNGPSATFPNVPGYYAIVGTRAPWEMLAEPDRLERRLGLDTLPLRARGGQASPAFRAALLDLKQQEGLWAEQVAPVAVSGGQLFNARLPLPATVATGEYAVQVLLVRQSRVVARQELIFNVQRVGTAASINALARQQPALYGLLCIAIAAFAGWLGSVVFRRG</sequence>
<keyword evidence="4" id="KW-1185">Reference proteome</keyword>
<dbReference type="InterPro" id="IPR019088">
    <property type="entry name" value="CHP02186-rel_TM"/>
</dbReference>
<evidence type="ECO:0000256" key="1">
    <source>
        <dbReference type="SAM" id="Phobius"/>
    </source>
</evidence>
<feature type="signal peptide" evidence="2">
    <location>
        <begin position="1"/>
        <end position="19"/>
    </location>
</feature>
<accession>A0A2W7I2V4</accession>
<dbReference type="OrthoDB" id="9815212at2"/>
<keyword evidence="1" id="KW-0812">Transmembrane</keyword>
<keyword evidence="1" id="KW-1133">Transmembrane helix</keyword>
<feature type="chain" id="PRO_5016028645" evidence="2">
    <location>
        <begin position="20"/>
        <end position="256"/>
    </location>
</feature>
<dbReference type="AlphaFoldDB" id="A0A2W7I2V4"/>
<dbReference type="EMBL" id="QKYU01000022">
    <property type="protein sequence ID" value="PZW41054.1"/>
    <property type="molecule type" value="Genomic_DNA"/>
</dbReference>
<evidence type="ECO:0000313" key="3">
    <source>
        <dbReference type="EMBL" id="PZW41054.1"/>
    </source>
</evidence>
<name>A0A2W7I2V4_9PROT</name>
<feature type="transmembrane region" description="Helical" evidence="1">
    <location>
        <begin position="232"/>
        <end position="253"/>
    </location>
</feature>
<proteinExistence type="predicted"/>
<reference evidence="3 4" key="1">
    <citation type="submission" date="2018-06" db="EMBL/GenBank/DDBJ databases">
        <title>Genomic Encyclopedia of Archaeal and Bacterial Type Strains, Phase II (KMG-II): from individual species to whole genera.</title>
        <authorList>
            <person name="Goeker M."/>
        </authorList>
    </citation>
    <scope>NUCLEOTIDE SEQUENCE [LARGE SCALE GENOMIC DNA]</scope>
    <source>
        <strain evidence="3 4">DSM 24525</strain>
    </source>
</reference>